<dbReference type="SUPFAM" id="SSF50978">
    <property type="entry name" value="WD40 repeat-like"/>
    <property type="match status" value="1"/>
</dbReference>
<organism evidence="2 3">
    <name type="scientific">Agrilus planipennis</name>
    <name type="common">Emerald ash borer</name>
    <name type="synonym">Agrilus marcopoli</name>
    <dbReference type="NCBI Taxonomy" id="224129"/>
    <lineage>
        <taxon>Eukaryota</taxon>
        <taxon>Metazoa</taxon>
        <taxon>Ecdysozoa</taxon>
        <taxon>Arthropoda</taxon>
        <taxon>Hexapoda</taxon>
        <taxon>Insecta</taxon>
        <taxon>Pterygota</taxon>
        <taxon>Neoptera</taxon>
        <taxon>Endopterygota</taxon>
        <taxon>Coleoptera</taxon>
        <taxon>Polyphaga</taxon>
        <taxon>Elateriformia</taxon>
        <taxon>Buprestoidea</taxon>
        <taxon>Buprestidae</taxon>
        <taxon>Agrilinae</taxon>
        <taxon>Agrilus</taxon>
    </lineage>
</organism>
<dbReference type="InterPro" id="IPR015943">
    <property type="entry name" value="WD40/YVTN_repeat-like_dom_sf"/>
</dbReference>
<proteinExistence type="predicted"/>
<dbReference type="OrthoDB" id="6262491at2759"/>
<dbReference type="RefSeq" id="XP_018332230.1">
    <property type="nucleotide sequence ID" value="XM_018476728.1"/>
</dbReference>
<dbReference type="PANTHER" id="PTHR22844:SF387">
    <property type="entry name" value="F3I6.5 PROTEIN"/>
    <property type="match status" value="1"/>
</dbReference>
<dbReference type="InterPro" id="IPR001680">
    <property type="entry name" value="WD40_rpt"/>
</dbReference>
<sequence>MPFAVRTRADDGDKHTSDVNALIFANNKLYSGANDGKIKVWEEDLKLGGQVDAHTAVYSLAASNDTLYSCSNDGFIKAWLLDSLKEKGTIYKGEDEFWKLVYVDGTLYAGDSQGQIRFFQNDKIVNNLGVLEGVSGLGVQGNLLFSVKELDVVVTEFIPGHQGQFTTETTIMGRAPLIVEDGKFAFVSRSGRDLLVHNACKKSGFNLIAEVKDAHEKIINALVAVKDGSDLLLYTGGWDKTVKQWKLSGKNLSLVNQCNADFVVNVLAAGPKGEIYAGGSDGHILRIDV</sequence>
<feature type="repeat" description="WD" evidence="1">
    <location>
        <begin position="12"/>
        <end position="42"/>
    </location>
</feature>
<dbReference type="InterPro" id="IPR045182">
    <property type="entry name" value="JINGUBANG-like"/>
</dbReference>
<dbReference type="AlphaFoldDB" id="A0A1W4XIM9"/>
<evidence type="ECO:0000313" key="3">
    <source>
        <dbReference type="RefSeq" id="XP_018332230.1"/>
    </source>
</evidence>
<dbReference type="Gene3D" id="2.130.10.10">
    <property type="entry name" value="YVTN repeat-like/Quinoprotein amine dehydrogenase"/>
    <property type="match status" value="2"/>
</dbReference>
<evidence type="ECO:0000313" key="2">
    <source>
        <dbReference type="Proteomes" id="UP000192223"/>
    </source>
</evidence>
<dbReference type="InterPro" id="IPR036322">
    <property type="entry name" value="WD40_repeat_dom_sf"/>
</dbReference>
<accession>A0A1W4XIM9</accession>
<dbReference type="PANTHER" id="PTHR22844">
    <property type="entry name" value="F-BOX AND WD40 DOMAIN PROTEIN"/>
    <property type="match status" value="1"/>
</dbReference>
<dbReference type="PROSITE" id="PS50082">
    <property type="entry name" value="WD_REPEATS_2"/>
    <property type="match status" value="1"/>
</dbReference>
<dbReference type="GeneID" id="108741799"/>
<gene>
    <name evidence="3" type="primary">LOC108741799</name>
</gene>
<keyword evidence="2" id="KW-1185">Reference proteome</keyword>
<dbReference type="InParanoid" id="A0A1W4XIM9"/>
<evidence type="ECO:0000256" key="1">
    <source>
        <dbReference type="PROSITE-ProRule" id="PRU00221"/>
    </source>
</evidence>
<protein>
    <submittedName>
        <fullName evidence="3">Type II inositol polyphosphate 5-phosphatase 14-like</fullName>
    </submittedName>
</protein>
<reference evidence="3" key="1">
    <citation type="submission" date="2025-08" db="UniProtKB">
        <authorList>
            <consortium name="RefSeq"/>
        </authorList>
    </citation>
    <scope>IDENTIFICATION</scope>
    <source>
        <tissue evidence="3">Entire body</tissue>
    </source>
</reference>
<dbReference type="KEGG" id="apln:108741799"/>
<keyword evidence="1" id="KW-0853">WD repeat</keyword>
<dbReference type="Proteomes" id="UP000192223">
    <property type="component" value="Unplaced"/>
</dbReference>
<dbReference type="Pfam" id="PF00400">
    <property type="entry name" value="WD40"/>
    <property type="match status" value="3"/>
</dbReference>
<name>A0A1W4XIM9_AGRPL</name>
<dbReference type="SMART" id="SM00320">
    <property type="entry name" value="WD40"/>
    <property type="match status" value="4"/>
</dbReference>